<keyword evidence="3" id="KW-1133">Transmembrane helix</keyword>
<dbReference type="GO" id="GO:0005829">
    <property type="term" value="C:cytosol"/>
    <property type="evidence" value="ECO:0007669"/>
    <property type="project" value="TreeGrafter"/>
</dbReference>
<comment type="similarity">
    <text evidence="1">Belongs to the Skp family.</text>
</comment>
<dbReference type="Proteomes" id="UP000886047">
    <property type="component" value="Unassembled WGS sequence"/>
</dbReference>
<dbReference type="PANTHER" id="PTHR35089:SF1">
    <property type="entry name" value="CHAPERONE PROTEIN SKP"/>
    <property type="match status" value="1"/>
</dbReference>
<keyword evidence="3" id="KW-0812">Transmembrane</keyword>
<dbReference type="GO" id="GO:0050821">
    <property type="term" value="P:protein stabilization"/>
    <property type="evidence" value="ECO:0007669"/>
    <property type="project" value="TreeGrafter"/>
</dbReference>
<dbReference type="SUPFAM" id="SSF111384">
    <property type="entry name" value="OmpH-like"/>
    <property type="match status" value="1"/>
</dbReference>
<dbReference type="EMBL" id="DSDK01000189">
    <property type="protein sequence ID" value="HDR50639.1"/>
    <property type="molecule type" value="Genomic_DNA"/>
</dbReference>
<dbReference type="InterPro" id="IPR005632">
    <property type="entry name" value="Chaperone_Skp"/>
</dbReference>
<gene>
    <name evidence="4" type="ORF">ENN90_03330</name>
</gene>
<organism evidence="4">
    <name type="scientific">Mariniphaga anaerophila</name>
    <dbReference type="NCBI Taxonomy" id="1484053"/>
    <lineage>
        <taxon>Bacteria</taxon>
        <taxon>Pseudomonadati</taxon>
        <taxon>Bacteroidota</taxon>
        <taxon>Bacteroidia</taxon>
        <taxon>Marinilabiliales</taxon>
        <taxon>Prolixibacteraceae</taxon>
        <taxon>Mariniphaga</taxon>
    </lineage>
</organism>
<dbReference type="AlphaFoldDB" id="A0A831LL11"/>
<dbReference type="Pfam" id="PF03938">
    <property type="entry name" value="OmpH"/>
    <property type="match status" value="1"/>
</dbReference>
<dbReference type="SMART" id="SM00935">
    <property type="entry name" value="OmpH"/>
    <property type="match status" value="1"/>
</dbReference>
<dbReference type="InterPro" id="IPR024930">
    <property type="entry name" value="Skp_dom_sf"/>
</dbReference>
<protein>
    <submittedName>
        <fullName evidence="4">OmpH family outer membrane protein</fullName>
    </submittedName>
</protein>
<accession>A0A831LL11</accession>
<evidence type="ECO:0000256" key="3">
    <source>
        <dbReference type="SAM" id="Phobius"/>
    </source>
</evidence>
<name>A0A831LL11_9BACT</name>
<comment type="caution">
    <text evidence="4">The sequence shown here is derived from an EMBL/GenBank/DDBJ whole genome shotgun (WGS) entry which is preliminary data.</text>
</comment>
<dbReference type="PANTHER" id="PTHR35089">
    <property type="entry name" value="CHAPERONE PROTEIN SKP"/>
    <property type="match status" value="1"/>
</dbReference>
<keyword evidence="3" id="KW-0472">Membrane</keyword>
<feature type="transmembrane region" description="Helical" evidence="3">
    <location>
        <begin position="31"/>
        <end position="53"/>
    </location>
</feature>
<evidence type="ECO:0000256" key="2">
    <source>
        <dbReference type="ARBA" id="ARBA00022729"/>
    </source>
</evidence>
<dbReference type="Gene3D" id="3.30.910.20">
    <property type="entry name" value="Skp domain"/>
    <property type="match status" value="1"/>
</dbReference>
<dbReference type="GO" id="GO:0051082">
    <property type="term" value="F:unfolded protein binding"/>
    <property type="evidence" value="ECO:0007669"/>
    <property type="project" value="InterPro"/>
</dbReference>
<evidence type="ECO:0000256" key="1">
    <source>
        <dbReference type="ARBA" id="ARBA00009091"/>
    </source>
</evidence>
<keyword evidence="2" id="KW-0732">Signal</keyword>
<reference evidence="4" key="1">
    <citation type="journal article" date="2020" name="mSystems">
        <title>Genome- and Community-Level Interaction Insights into Carbon Utilization and Element Cycling Functions of Hydrothermarchaeota in Hydrothermal Sediment.</title>
        <authorList>
            <person name="Zhou Z."/>
            <person name="Liu Y."/>
            <person name="Xu W."/>
            <person name="Pan J."/>
            <person name="Luo Z.H."/>
            <person name="Li M."/>
        </authorList>
    </citation>
    <scope>NUCLEOTIDE SEQUENCE [LARGE SCALE GENOMIC DNA]</scope>
    <source>
        <strain evidence="4">SpSt-1217</strain>
    </source>
</reference>
<evidence type="ECO:0000313" key="4">
    <source>
        <dbReference type="EMBL" id="HDR50639.1"/>
    </source>
</evidence>
<sequence>MKNKKVLICPLALNRKNYLCAIEDQIKYVEIMKGSSTIVSIVALVAVAVLYVLHFTAKSPEEGEPAEKEAFISEGSSLKIAYVKADSIILNYDLAQDLHDEFTQRQEAYNSEFGTKRQSFEREAAAFQEKLQRGGFLTEQRAIQERDRLVGKEQEILQLDQELSGRLAELQAANNQQILDSLLGFLEEYNKDKKYDYIFNGAEILVGNEAHNITAAVLKGLNERYAQKPK</sequence>
<proteinExistence type="inferred from homology"/>